<comment type="caution">
    <text evidence="4">The sequence shown here is derived from an EMBL/GenBank/DDBJ whole genome shotgun (WGS) entry which is preliminary data.</text>
</comment>
<protein>
    <recommendedName>
        <fullName evidence="6">Calcium-binding protein</fullName>
    </recommendedName>
</protein>
<sequence>MTTITLRGNQIGEALQFQENGTNVTVEIGRVWFSATDIVTLTAAPGAIDPVTGAFIGGAGSIIGLSVTTATGQVTTFGVSAANALDVDPDQSKNGGDFMYISESPAAGMGGAYAGLKLEKILISDVPLIGGTSPVFSGIGNWVPNGGVTSPSPFPQPQLNGTAADDTLTGTADANTMSGFAGNDTIRSKGGNDTVNGGDGNDRIDGGSGNDRLNGGAGNDRLVGGGGTDRLNGGQGNDLLDGGTGRDILTGGLGGDTFVFGNLDRVTDFSAGQGDEIAFSASLGLDLADIAVTFDATGATIGFGTQTMRLDGVTEPFDLGNHIKFDYVPSFEFF</sequence>
<dbReference type="InterPro" id="IPR001343">
    <property type="entry name" value="Hemolysn_Ca-bd"/>
</dbReference>
<evidence type="ECO:0000256" key="3">
    <source>
        <dbReference type="SAM" id="MobiDB-lite"/>
    </source>
</evidence>
<keyword evidence="2" id="KW-0964">Secreted</keyword>
<evidence type="ECO:0000313" key="5">
    <source>
        <dbReference type="Proteomes" id="UP000481421"/>
    </source>
</evidence>
<dbReference type="InterPro" id="IPR011049">
    <property type="entry name" value="Serralysin-like_metalloprot_C"/>
</dbReference>
<dbReference type="RefSeq" id="WP_164611379.1">
    <property type="nucleotide sequence ID" value="NZ_JAAIKE010000003.1"/>
</dbReference>
<evidence type="ECO:0000256" key="1">
    <source>
        <dbReference type="ARBA" id="ARBA00004613"/>
    </source>
</evidence>
<dbReference type="InterPro" id="IPR018511">
    <property type="entry name" value="Hemolysin-typ_Ca-bd_CS"/>
</dbReference>
<evidence type="ECO:0000256" key="2">
    <source>
        <dbReference type="ARBA" id="ARBA00022525"/>
    </source>
</evidence>
<dbReference type="PANTHER" id="PTHR38340:SF1">
    <property type="entry name" value="S-LAYER PROTEIN"/>
    <property type="match status" value="1"/>
</dbReference>
<accession>A0A6B3RU15</accession>
<dbReference type="Proteomes" id="UP000481421">
    <property type="component" value="Unassembled WGS sequence"/>
</dbReference>
<dbReference type="PANTHER" id="PTHR38340">
    <property type="entry name" value="S-LAYER PROTEIN"/>
    <property type="match status" value="1"/>
</dbReference>
<name>A0A6B3RU15_9RHOB</name>
<gene>
    <name evidence="4" type="ORF">G3572_10060</name>
</gene>
<dbReference type="EMBL" id="JAAIKE010000003">
    <property type="protein sequence ID" value="NEX46549.1"/>
    <property type="molecule type" value="Genomic_DNA"/>
</dbReference>
<evidence type="ECO:0008006" key="6">
    <source>
        <dbReference type="Google" id="ProtNLM"/>
    </source>
</evidence>
<dbReference type="SUPFAM" id="SSF51120">
    <property type="entry name" value="beta-Roll"/>
    <property type="match status" value="1"/>
</dbReference>
<feature type="compositionally biased region" description="Gly residues" evidence="3">
    <location>
        <begin position="215"/>
        <end position="236"/>
    </location>
</feature>
<evidence type="ECO:0000313" key="4">
    <source>
        <dbReference type="EMBL" id="NEX46549.1"/>
    </source>
</evidence>
<dbReference type="GO" id="GO:0005509">
    <property type="term" value="F:calcium ion binding"/>
    <property type="evidence" value="ECO:0007669"/>
    <property type="project" value="InterPro"/>
</dbReference>
<proteinExistence type="predicted"/>
<dbReference type="InterPro" id="IPR050557">
    <property type="entry name" value="RTX_toxin/Mannuronan_C5-epim"/>
</dbReference>
<keyword evidence="5" id="KW-1185">Reference proteome</keyword>
<comment type="subcellular location">
    <subcellularLocation>
        <location evidence="1">Secreted</location>
    </subcellularLocation>
</comment>
<organism evidence="4 5">
    <name type="scientific">Pseudotabrizicola algicola</name>
    <dbReference type="NCBI Taxonomy" id="2709381"/>
    <lineage>
        <taxon>Bacteria</taxon>
        <taxon>Pseudomonadati</taxon>
        <taxon>Pseudomonadota</taxon>
        <taxon>Alphaproteobacteria</taxon>
        <taxon>Rhodobacterales</taxon>
        <taxon>Paracoccaceae</taxon>
        <taxon>Pseudotabrizicola</taxon>
    </lineage>
</organism>
<dbReference type="PROSITE" id="PS00330">
    <property type="entry name" value="HEMOLYSIN_CALCIUM"/>
    <property type="match status" value="3"/>
</dbReference>
<dbReference type="Pfam" id="PF00353">
    <property type="entry name" value="HemolysinCabind"/>
    <property type="match status" value="2"/>
</dbReference>
<dbReference type="GO" id="GO:0005576">
    <property type="term" value="C:extracellular region"/>
    <property type="evidence" value="ECO:0007669"/>
    <property type="project" value="UniProtKB-SubCell"/>
</dbReference>
<dbReference type="Gene3D" id="2.150.10.10">
    <property type="entry name" value="Serralysin-like metalloprotease, C-terminal"/>
    <property type="match status" value="2"/>
</dbReference>
<dbReference type="AlphaFoldDB" id="A0A6B3RU15"/>
<reference evidence="4 5" key="1">
    <citation type="submission" date="2020-02" db="EMBL/GenBank/DDBJ databases">
        <title>Rhodobacter algicola sp. nov., isolated from microalga culture.</title>
        <authorList>
            <person name="Park C.-Y."/>
        </authorList>
    </citation>
    <scope>NUCLEOTIDE SEQUENCE [LARGE SCALE GENOMIC DNA]</scope>
    <source>
        <strain evidence="4 5">ETT8</strain>
    </source>
</reference>
<dbReference type="PRINTS" id="PR00313">
    <property type="entry name" value="CABNDNGRPT"/>
</dbReference>
<feature type="region of interest" description="Disordered" evidence="3">
    <location>
        <begin position="179"/>
        <end position="242"/>
    </location>
</feature>